<comment type="subcellular location">
    <subcellularLocation>
        <location evidence="2">Membrane</location>
        <topology evidence="2">Peripheral membrane protein</topology>
    </subcellularLocation>
</comment>
<evidence type="ECO:0000256" key="2">
    <source>
        <dbReference type="ARBA" id="ARBA00004170"/>
    </source>
</evidence>
<proteinExistence type="inferred from homology"/>
<evidence type="ECO:0000313" key="8">
    <source>
        <dbReference type="EMBL" id="OEU20390.1"/>
    </source>
</evidence>
<comment type="function">
    <text evidence="1">Stabilizes the interaction between PsaC and the PSI core, assists the docking of the ferredoxin to PSI and interacts with ferredoxin-NADP oxidoreductase.</text>
</comment>
<dbReference type="HAMAP" id="MF_00613">
    <property type="entry name" value="PSI_PsaE"/>
    <property type="match status" value="1"/>
</dbReference>
<evidence type="ECO:0000256" key="5">
    <source>
        <dbReference type="ARBA" id="ARBA00022836"/>
    </source>
</evidence>
<organism evidence="8 9">
    <name type="scientific">Fragilariopsis cylindrus CCMP1102</name>
    <dbReference type="NCBI Taxonomy" id="635003"/>
    <lineage>
        <taxon>Eukaryota</taxon>
        <taxon>Sar</taxon>
        <taxon>Stramenopiles</taxon>
        <taxon>Ochrophyta</taxon>
        <taxon>Bacillariophyta</taxon>
        <taxon>Bacillariophyceae</taxon>
        <taxon>Bacillariophycidae</taxon>
        <taxon>Bacillariales</taxon>
        <taxon>Bacillariaceae</taxon>
        <taxon>Fragilariopsis</taxon>
    </lineage>
</organism>
<gene>
    <name evidence="8" type="primary">PsaE</name>
    <name evidence="8" type="ORF">FRACYDRAFT_235558</name>
</gene>
<dbReference type="SUPFAM" id="SSF50090">
    <property type="entry name" value="Electron transport accessory proteins"/>
    <property type="match status" value="1"/>
</dbReference>
<dbReference type="OrthoDB" id="2161449at2759"/>
<dbReference type="InterPro" id="IPR003375">
    <property type="entry name" value="PSI_PsaE"/>
</dbReference>
<dbReference type="GO" id="GO:0009538">
    <property type="term" value="C:photosystem I reaction center"/>
    <property type="evidence" value="ECO:0007669"/>
    <property type="project" value="InterPro"/>
</dbReference>
<dbReference type="Gene3D" id="2.30.30.50">
    <property type="match status" value="1"/>
</dbReference>
<protein>
    <submittedName>
        <fullName evidence="8">Photosystem I accessory protein</fullName>
    </submittedName>
</protein>
<dbReference type="Pfam" id="PF02427">
    <property type="entry name" value="PSI_PsaE"/>
    <property type="match status" value="1"/>
</dbReference>
<keyword evidence="5" id="KW-0603">Photosystem I</keyword>
<dbReference type="EMBL" id="KV784355">
    <property type="protein sequence ID" value="OEU20390.1"/>
    <property type="molecule type" value="Genomic_DNA"/>
</dbReference>
<evidence type="ECO:0000256" key="4">
    <source>
        <dbReference type="ARBA" id="ARBA00022531"/>
    </source>
</evidence>
<accession>A0A1E7FQE4</accession>
<keyword evidence="9" id="KW-1185">Reference proteome</keyword>
<keyword evidence="7" id="KW-0732">Signal</keyword>
<dbReference type="InParanoid" id="A0A1E7FQE4"/>
<evidence type="ECO:0000256" key="1">
    <source>
        <dbReference type="ARBA" id="ARBA00001993"/>
    </source>
</evidence>
<dbReference type="InterPro" id="IPR008990">
    <property type="entry name" value="Elect_transpt_acc-like_dom_sf"/>
</dbReference>
<dbReference type="GO" id="GO:0015979">
    <property type="term" value="P:photosynthesis"/>
    <property type="evidence" value="ECO:0007669"/>
    <property type="project" value="UniProtKB-KW"/>
</dbReference>
<sequence length="107" mass="12040">MFRFALLLLLVVTCSLQGSKAFVPAPAHVSSTSAHHTTTELFDIKRGSKVRIKRKESYWYNEVASVAAADKPGSVRYPVVVRFEKVNYAGVNTNNFAYEELEEVEEK</sequence>
<evidence type="ECO:0000256" key="6">
    <source>
        <dbReference type="ARBA" id="ARBA00023136"/>
    </source>
</evidence>
<evidence type="ECO:0000256" key="7">
    <source>
        <dbReference type="SAM" id="SignalP"/>
    </source>
</evidence>
<keyword evidence="4" id="KW-0602">Photosynthesis</keyword>
<dbReference type="Proteomes" id="UP000095751">
    <property type="component" value="Unassembled WGS sequence"/>
</dbReference>
<name>A0A1E7FQE4_9STRA</name>
<dbReference type="NCBIfam" id="NF002745">
    <property type="entry name" value="PRK02749.1"/>
    <property type="match status" value="1"/>
</dbReference>
<evidence type="ECO:0000313" key="9">
    <source>
        <dbReference type="Proteomes" id="UP000095751"/>
    </source>
</evidence>
<dbReference type="AlphaFoldDB" id="A0A1E7FQE4"/>
<dbReference type="PANTHER" id="PTHR34549">
    <property type="entry name" value="PHOTOSYSTEM I REACTION CENTER SUBUNIT IV A, CHLOROPLASTIC-RELATED"/>
    <property type="match status" value="1"/>
</dbReference>
<reference evidence="8 9" key="1">
    <citation type="submission" date="2016-09" db="EMBL/GenBank/DDBJ databases">
        <title>Extensive genetic diversity and differential bi-allelic expression allows diatom success in the polar Southern Ocean.</title>
        <authorList>
            <consortium name="DOE Joint Genome Institute"/>
            <person name="Mock T."/>
            <person name="Otillar R.P."/>
            <person name="Strauss J."/>
            <person name="Dupont C."/>
            <person name="Frickenhaus S."/>
            <person name="Maumus F."/>
            <person name="Mcmullan M."/>
            <person name="Sanges R."/>
            <person name="Schmutz J."/>
            <person name="Toseland A."/>
            <person name="Valas R."/>
            <person name="Veluchamy A."/>
            <person name="Ward B.J."/>
            <person name="Allen A."/>
            <person name="Barry K."/>
            <person name="Falciatore A."/>
            <person name="Ferrante M."/>
            <person name="Fortunato A.E."/>
            <person name="Gloeckner G."/>
            <person name="Gruber A."/>
            <person name="Hipkin R."/>
            <person name="Janech M."/>
            <person name="Kroth P."/>
            <person name="Leese F."/>
            <person name="Lindquist E."/>
            <person name="Lyon B.R."/>
            <person name="Martin J."/>
            <person name="Mayer C."/>
            <person name="Parker M."/>
            <person name="Quesneville H."/>
            <person name="Raymond J."/>
            <person name="Uhlig C."/>
            <person name="Valentin K.U."/>
            <person name="Worden A.Z."/>
            <person name="Armbrust E.V."/>
            <person name="Bowler C."/>
            <person name="Green B."/>
            <person name="Moulton V."/>
            <person name="Van Oosterhout C."/>
            <person name="Grigoriev I."/>
        </authorList>
    </citation>
    <scope>NUCLEOTIDE SEQUENCE [LARGE SCALE GENOMIC DNA]</scope>
    <source>
        <strain evidence="8 9">CCMP1102</strain>
    </source>
</reference>
<feature type="signal peptide" evidence="7">
    <location>
        <begin position="1"/>
        <end position="21"/>
    </location>
</feature>
<feature type="chain" id="PRO_5009193483" evidence="7">
    <location>
        <begin position="22"/>
        <end position="107"/>
    </location>
</feature>
<keyword evidence="6" id="KW-0472">Membrane</keyword>
<dbReference type="KEGG" id="fcy:FRACYDRAFT_235558"/>
<evidence type="ECO:0000256" key="3">
    <source>
        <dbReference type="ARBA" id="ARBA00007501"/>
    </source>
</evidence>
<dbReference type="PANTHER" id="PTHR34549:SF2">
    <property type="entry name" value="PHOTOSYSTEM I SUBUNIT IV"/>
    <property type="match status" value="1"/>
</dbReference>
<comment type="similarity">
    <text evidence="3">Belongs to the PsaE family.</text>
</comment>